<dbReference type="WBParaSite" id="nRc.2.0.1.t30815-RA">
    <property type="protein sequence ID" value="nRc.2.0.1.t30815-RA"/>
    <property type="gene ID" value="nRc.2.0.1.g30815"/>
</dbReference>
<evidence type="ECO:0000313" key="1">
    <source>
        <dbReference type="Proteomes" id="UP000887565"/>
    </source>
</evidence>
<keyword evidence="1" id="KW-1185">Reference proteome</keyword>
<proteinExistence type="predicted"/>
<dbReference type="Proteomes" id="UP000887565">
    <property type="component" value="Unplaced"/>
</dbReference>
<organism evidence="1 2">
    <name type="scientific">Romanomermis culicivorax</name>
    <name type="common">Nematode worm</name>
    <dbReference type="NCBI Taxonomy" id="13658"/>
    <lineage>
        <taxon>Eukaryota</taxon>
        <taxon>Metazoa</taxon>
        <taxon>Ecdysozoa</taxon>
        <taxon>Nematoda</taxon>
        <taxon>Enoplea</taxon>
        <taxon>Dorylaimia</taxon>
        <taxon>Mermithida</taxon>
        <taxon>Mermithoidea</taxon>
        <taxon>Mermithidae</taxon>
        <taxon>Romanomermis</taxon>
    </lineage>
</organism>
<evidence type="ECO:0000313" key="2">
    <source>
        <dbReference type="WBParaSite" id="nRc.2.0.1.t30815-RA"/>
    </source>
</evidence>
<sequence length="71" mass="8234">MNLITIMALTRKKLQLSQFLNFLALQQNFLRNTADDAPYLSIRDYGNPKEFWRTRGAQGAPKESKQRFPCA</sequence>
<protein>
    <submittedName>
        <fullName evidence="2">Uncharacterized protein</fullName>
    </submittedName>
</protein>
<reference evidence="2" key="1">
    <citation type="submission" date="2022-11" db="UniProtKB">
        <authorList>
            <consortium name="WormBaseParasite"/>
        </authorList>
    </citation>
    <scope>IDENTIFICATION</scope>
</reference>
<name>A0A915JWL1_ROMCU</name>
<dbReference type="AlphaFoldDB" id="A0A915JWL1"/>
<accession>A0A915JWL1</accession>